<protein>
    <submittedName>
        <fullName evidence="1">Uncharacterized protein</fullName>
    </submittedName>
</protein>
<dbReference type="EMBL" id="PYSV01000019">
    <property type="protein sequence ID" value="PTA66801.1"/>
    <property type="molecule type" value="Genomic_DNA"/>
</dbReference>
<dbReference type="RefSeq" id="WP_107139106.1">
    <property type="nucleotide sequence ID" value="NZ_PYSV01000019.1"/>
</dbReference>
<gene>
    <name evidence="1" type="ORF">C8263_15785</name>
</gene>
<keyword evidence="2" id="KW-1185">Reference proteome</keyword>
<comment type="caution">
    <text evidence="1">The sequence shown here is derived from an EMBL/GenBank/DDBJ whole genome shotgun (WGS) entry which is preliminary data.</text>
</comment>
<organism evidence="1 2">
    <name type="scientific">Deinococcus arcticus</name>
    <dbReference type="NCBI Taxonomy" id="2136176"/>
    <lineage>
        <taxon>Bacteria</taxon>
        <taxon>Thermotogati</taxon>
        <taxon>Deinococcota</taxon>
        <taxon>Deinococci</taxon>
        <taxon>Deinococcales</taxon>
        <taxon>Deinococcaceae</taxon>
        <taxon>Deinococcus</taxon>
    </lineage>
</organism>
<name>A0A2T3W4I6_9DEIO</name>
<evidence type="ECO:0000313" key="2">
    <source>
        <dbReference type="Proteomes" id="UP000240317"/>
    </source>
</evidence>
<proteinExistence type="predicted"/>
<evidence type="ECO:0000313" key="1">
    <source>
        <dbReference type="EMBL" id="PTA66801.1"/>
    </source>
</evidence>
<sequence length="63" mass="6613">MPGTSWGSSPLAAQIGGRAGALGLNLQGLGVEHLFTQPLNGCASKLNAQNVATRRWAQHLFQL</sequence>
<reference evidence="1 2" key="1">
    <citation type="submission" date="2018-03" db="EMBL/GenBank/DDBJ databases">
        <title>Draft genome of Deinococcus sp. OD32.</title>
        <authorList>
            <person name="Wang X.-P."/>
            <person name="Du Z.-J."/>
        </authorList>
    </citation>
    <scope>NUCLEOTIDE SEQUENCE [LARGE SCALE GENOMIC DNA]</scope>
    <source>
        <strain evidence="1 2">OD32</strain>
    </source>
</reference>
<accession>A0A2T3W4I6</accession>
<dbReference type="Proteomes" id="UP000240317">
    <property type="component" value="Unassembled WGS sequence"/>
</dbReference>
<dbReference type="AlphaFoldDB" id="A0A2T3W4I6"/>